<evidence type="ECO:0000313" key="2">
    <source>
        <dbReference type="Proteomes" id="UP001562425"/>
    </source>
</evidence>
<organism evidence="1 2">
    <name type="scientific">Culex pipiens pipiens</name>
    <name type="common">Northern house mosquito</name>
    <dbReference type="NCBI Taxonomy" id="38569"/>
    <lineage>
        <taxon>Eukaryota</taxon>
        <taxon>Metazoa</taxon>
        <taxon>Ecdysozoa</taxon>
        <taxon>Arthropoda</taxon>
        <taxon>Hexapoda</taxon>
        <taxon>Insecta</taxon>
        <taxon>Pterygota</taxon>
        <taxon>Neoptera</taxon>
        <taxon>Endopterygota</taxon>
        <taxon>Diptera</taxon>
        <taxon>Nematocera</taxon>
        <taxon>Culicoidea</taxon>
        <taxon>Culicidae</taxon>
        <taxon>Culicinae</taxon>
        <taxon>Culicini</taxon>
        <taxon>Culex</taxon>
        <taxon>Culex</taxon>
    </lineage>
</organism>
<comment type="caution">
    <text evidence="1">The sequence shown here is derived from an EMBL/GenBank/DDBJ whole genome shotgun (WGS) entry which is preliminary data.</text>
</comment>
<accession>A0ABD1DBE6</accession>
<proteinExistence type="predicted"/>
<dbReference type="Proteomes" id="UP001562425">
    <property type="component" value="Unassembled WGS sequence"/>
</dbReference>
<protein>
    <submittedName>
        <fullName evidence="1">Uncharacterized protein</fullName>
    </submittedName>
</protein>
<name>A0ABD1DBE6_CULPP</name>
<feature type="non-terminal residue" evidence="1">
    <location>
        <position position="13"/>
    </location>
</feature>
<reference evidence="1 2" key="1">
    <citation type="submission" date="2024-05" db="EMBL/GenBank/DDBJ databases">
        <title>Culex pipiens pipiens assembly and annotation.</title>
        <authorList>
            <person name="Alout H."/>
            <person name="Durand T."/>
        </authorList>
    </citation>
    <scope>NUCLEOTIDE SEQUENCE [LARGE SCALE GENOMIC DNA]</scope>
    <source>
        <strain evidence="1">HA-2024</strain>
        <tissue evidence="1">Whole body</tissue>
    </source>
</reference>
<keyword evidence="2" id="KW-1185">Reference proteome</keyword>
<evidence type="ECO:0000313" key="1">
    <source>
        <dbReference type="EMBL" id="KAL1396928.1"/>
    </source>
</evidence>
<dbReference type="EMBL" id="JBEHCU010006514">
    <property type="protein sequence ID" value="KAL1396928.1"/>
    <property type="molecule type" value="Genomic_DNA"/>
</dbReference>
<sequence length="13" mass="1268">MADVECVGDSSVG</sequence>
<gene>
    <name evidence="1" type="ORF">pipiens_000261</name>
</gene>